<dbReference type="CDD" id="cd06263">
    <property type="entry name" value="MAM"/>
    <property type="match status" value="1"/>
</dbReference>
<dbReference type="InterPro" id="IPR035976">
    <property type="entry name" value="Sushi/SCR/CCP_sf"/>
</dbReference>
<dbReference type="GO" id="GO:0016020">
    <property type="term" value="C:membrane"/>
    <property type="evidence" value="ECO:0007669"/>
    <property type="project" value="InterPro"/>
</dbReference>
<evidence type="ECO:0000259" key="3">
    <source>
        <dbReference type="PROSITE" id="PS50060"/>
    </source>
</evidence>
<feature type="domain" description="Sushi" evidence="4">
    <location>
        <begin position="3"/>
        <end position="56"/>
    </location>
</feature>
<dbReference type="PROSITE" id="PS50958">
    <property type="entry name" value="SMB_2"/>
    <property type="match status" value="1"/>
</dbReference>
<evidence type="ECO:0000259" key="4">
    <source>
        <dbReference type="PROSITE" id="PS50923"/>
    </source>
</evidence>
<dbReference type="Gene3D" id="2.60.120.200">
    <property type="match status" value="1"/>
</dbReference>
<dbReference type="PANTHER" id="PTHR23282">
    <property type="entry name" value="APICAL ENDOSOMAL GLYCOPROTEIN PRECURSOR"/>
    <property type="match status" value="1"/>
</dbReference>
<dbReference type="SMART" id="SM00137">
    <property type="entry name" value="MAM"/>
    <property type="match status" value="1"/>
</dbReference>
<dbReference type="Gene3D" id="2.10.70.10">
    <property type="entry name" value="Complement Module, domain 1"/>
    <property type="match status" value="2"/>
</dbReference>
<accession>A0A9N9T2T1</accession>
<name>A0A9N9T2T1_DIABA</name>
<protein>
    <submittedName>
        <fullName evidence="6">Uncharacterized protein</fullName>
    </submittedName>
</protein>
<feature type="domain" description="MAM" evidence="3">
    <location>
        <begin position="121"/>
        <end position="290"/>
    </location>
</feature>
<dbReference type="SMART" id="SM00201">
    <property type="entry name" value="SO"/>
    <property type="match status" value="1"/>
</dbReference>
<organism evidence="6 7">
    <name type="scientific">Diabrotica balteata</name>
    <name type="common">Banded cucumber beetle</name>
    <dbReference type="NCBI Taxonomy" id="107213"/>
    <lineage>
        <taxon>Eukaryota</taxon>
        <taxon>Metazoa</taxon>
        <taxon>Ecdysozoa</taxon>
        <taxon>Arthropoda</taxon>
        <taxon>Hexapoda</taxon>
        <taxon>Insecta</taxon>
        <taxon>Pterygota</taxon>
        <taxon>Neoptera</taxon>
        <taxon>Endopterygota</taxon>
        <taxon>Coleoptera</taxon>
        <taxon>Polyphaga</taxon>
        <taxon>Cucujiformia</taxon>
        <taxon>Chrysomeloidea</taxon>
        <taxon>Chrysomelidae</taxon>
        <taxon>Galerucinae</taxon>
        <taxon>Diabroticina</taxon>
        <taxon>Diabroticites</taxon>
        <taxon>Diabrotica</taxon>
    </lineage>
</organism>
<proteinExistence type="predicted"/>
<dbReference type="PROSITE" id="PS00524">
    <property type="entry name" value="SMB_1"/>
    <property type="match status" value="1"/>
</dbReference>
<dbReference type="InterPro" id="IPR000998">
    <property type="entry name" value="MAM_dom"/>
</dbReference>
<gene>
    <name evidence="6" type="ORF">DIABBA_LOCUS6670</name>
</gene>
<sequence>NLHMCPTIDLQNGLARRRARGRVAKFFCVRGFLLAGEKLSTCTRGKWDPEIPKCVRPTCKSLSQQNTNGNILIYPTHSGAVQHFFCKAGNYLNGPKDIYCNGTIWSNNVPTCIANNQKPSLSCHFEDINICGWTHDPNHDFDWKRENYNTPSGSIGTGPSYDHTKGKGQDGYYMYIESSSKSENDSARLISPVYDVGSDDLCFKFYYHMFGATIGTLRVYLKTINESWQLNPESAFFSISRNQGDQWHLSLTHLGSITDQFQIIIEGVRGNGYVSDIAIDDVELIPNCENEEEFTTNMYSSTDSEVIPIIDTCENRCGQIENITELYHLTCDCDDDCFVSNRCCPDYYDTCTEVLLKMNLKQVLMV</sequence>
<evidence type="ECO:0000313" key="7">
    <source>
        <dbReference type="Proteomes" id="UP001153709"/>
    </source>
</evidence>
<dbReference type="SUPFAM" id="SSF90188">
    <property type="entry name" value="Somatomedin B domain"/>
    <property type="match status" value="1"/>
</dbReference>
<dbReference type="CDD" id="cd00033">
    <property type="entry name" value="CCP"/>
    <property type="match status" value="1"/>
</dbReference>
<dbReference type="AlphaFoldDB" id="A0A9N9T2T1"/>
<dbReference type="InterPro" id="IPR051560">
    <property type="entry name" value="MAM_domain-containing"/>
</dbReference>
<dbReference type="SUPFAM" id="SSF49899">
    <property type="entry name" value="Concanavalin A-like lectins/glucanases"/>
    <property type="match status" value="1"/>
</dbReference>
<dbReference type="Gene3D" id="4.10.410.20">
    <property type="match status" value="1"/>
</dbReference>
<dbReference type="InterPro" id="IPR001212">
    <property type="entry name" value="Somatomedin_B_dom"/>
</dbReference>
<dbReference type="EMBL" id="OU898279">
    <property type="protein sequence ID" value="CAG9833259.1"/>
    <property type="molecule type" value="Genomic_DNA"/>
</dbReference>
<feature type="non-terminal residue" evidence="6">
    <location>
        <position position="366"/>
    </location>
</feature>
<dbReference type="InterPro" id="IPR000436">
    <property type="entry name" value="Sushi_SCR_CCP_dom"/>
</dbReference>
<dbReference type="SUPFAM" id="SSF57535">
    <property type="entry name" value="Complement control module/SCR domain"/>
    <property type="match status" value="2"/>
</dbReference>
<dbReference type="Pfam" id="PF00629">
    <property type="entry name" value="MAM"/>
    <property type="match status" value="1"/>
</dbReference>
<dbReference type="Pfam" id="PF01033">
    <property type="entry name" value="Somatomedin_B"/>
    <property type="match status" value="1"/>
</dbReference>
<reference evidence="6" key="1">
    <citation type="submission" date="2022-01" db="EMBL/GenBank/DDBJ databases">
        <authorList>
            <person name="King R."/>
        </authorList>
    </citation>
    <scope>NUCLEOTIDE SEQUENCE</scope>
</reference>
<dbReference type="PROSITE" id="PS50923">
    <property type="entry name" value="SUSHI"/>
    <property type="match status" value="2"/>
</dbReference>
<evidence type="ECO:0000256" key="2">
    <source>
        <dbReference type="PROSITE-ProRule" id="PRU00302"/>
    </source>
</evidence>
<dbReference type="InterPro" id="IPR013320">
    <property type="entry name" value="ConA-like_dom_sf"/>
</dbReference>
<evidence type="ECO:0000256" key="1">
    <source>
        <dbReference type="ARBA" id="ARBA00023157"/>
    </source>
</evidence>
<evidence type="ECO:0000313" key="6">
    <source>
        <dbReference type="EMBL" id="CAG9833259.1"/>
    </source>
</evidence>
<dbReference type="SMART" id="SM00032">
    <property type="entry name" value="CCP"/>
    <property type="match status" value="2"/>
</dbReference>
<dbReference type="Proteomes" id="UP001153709">
    <property type="component" value="Chromosome 4"/>
</dbReference>
<keyword evidence="2" id="KW-0768">Sushi</keyword>
<dbReference type="PROSITE" id="PS50060">
    <property type="entry name" value="MAM_2"/>
    <property type="match status" value="1"/>
</dbReference>
<evidence type="ECO:0000259" key="5">
    <source>
        <dbReference type="PROSITE" id="PS50958"/>
    </source>
</evidence>
<dbReference type="InterPro" id="IPR036024">
    <property type="entry name" value="Somatomedin_B-like_dom_sf"/>
</dbReference>
<keyword evidence="7" id="KW-1185">Reference proteome</keyword>
<feature type="domain" description="SMB" evidence="5">
    <location>
        <begin position="309"/>
        <end position="355"/>
    </location>
</feature>
<feature type="domain" description="Sushi" evidence="4">
    <location>
        <begin position="57"/>
        <end position="114"/>
    </location>
</feature>
<comment type="caution">
    <text evidence="2">Lacks conserved residue(s) required for the propagation of feature annotation.</text>
</comment>
<dbReference type="PANTHER" id="PTHR23282:SF101">
    <property type="entry name" value="MAM DOMAIN-CONTAINING PROTEIN"/>
    <property type="match status" value="1"/>
</dbReference>
<feature type="non-terminal residue" evidence="6">
    <location>
        <position position="1"/>
    </location>
</feature>
<dbReference type="Pfam" id="PF00084">
    <property type="entry name" value="Sushi"/>
    <property type="match status" value="1"/>
</dbReference>
<dbReference type="OrthoDB" id="6107927at2759"/>
<keyword evidence="1" id="KW-1015">Disulfide bond</keyword>